<protein>
    <submittedName>
        <fullName evidence="1">Uncharacterized protein</fullName>
    </submittedName>
</protein>
<comment type="caution">
    <text evidence="1">The sequence shown here is derived from an EMBL/GenBank/DDBJ whole genome shotgun (WGS) entry which is preliminary data.</text>
</comment>
<proteinExistence type="predicted"/>
<keyword evidence="2" id="KW-1185">Reference proteome</keyword>
<dbReference type="RefSeq" id="WP_251513782.1">
    <property type="nucleotide sequence ID" value="NZ_JAMBON010000012.1"/>
</dbReference>
<sequence>MLIWFNRYNKLRKSTVKDYAQTYEQNEAQLVRERVTLEYDVLRSALK</sequence>
<gene>
    <name evidence="1" type="ORF">ACFSBH_03560</name>
</gene>
<dbReference type="EMBL" id="JBHUDE010000011">
    <property type="protein sequence ID" value="MFD1606740.1"/>
    <property type="molecule type" value="Genomic_DNA"/>
</dbReference>
<accession>A0ABW4HPZ0</accession>
<name>A0ABW4HPZ0_9BACI</name>
<reference evidence="2" key="1">
    <citation type="journal article" date="2019" name="Int. J. Syst. Evol. Microbiol.">
        <title>The Global Catalogue of Microorganisms (GCM) 10K type strain sequencing project: providing services to taxonomists for standard genome sequencing and annotation.</title>
        <authorList>
            <consortium name="The Broad Institute Genomics Platform"/>
            <consortium name="The Broad Institute Genome Sequencing Center for Infectious Disease"/>
            <person name="Wu L."/>
            <person name="Ma J."/>
        </authorList>
    </citation>
    <scope>NUCLEOTIDE SEQUENCE [LARGE SCALE GENOMIC DNA]</scope>
    <source>
        <strain evidence="2">CGMCC 1.12376</strain>
    </source>
</reference>
<evidence type="ECO:0000313" key="1">
    <source>
        <dbReference type="EMBL" id="MFD1606740.1"/>
    </source>
</evidence>
<evidence type="ECO:0000313" key="2">
    <source>
        <dbReference type="Proteomes" id="UP001597221"/>
    </source>
</evidence>
<organism evidence="1 2">
    <name type="scientific">Oceanobacillus luteolus</name>
    <dbReference type="NCBI Taxonomy" id="1274358"/>
    <lineage>
        <taxon>Bacteria</taxon>
        <taxon>Bacillati</taxon>
        <taxon>Bacillota</taxon>
        <taxon>Bacilli</taxon>
        <taxon>Bacillales</taxon>
        <taxon>Bacillaceae</taxon>
        <taxon>Oceanobacillus</taxon>
    </lineage>
</organism>
<dbReference type="Proteomes" id="UP001597221">
    <property type="component" value="Unassembled WGS sequence"/>
</dbReference>